<dbReference type="Pfam" id="PF00763">
    <property type="entry name" value="THF_DHG_CYH"/>
    <property type="match status" value="1"/>
</dbReference>
<evidence type="ECO:0000256" key="12">
    <source>
        <dbReference type="HAMAP-Rule" id="MF_01576"/>
    </source>
</evidence>
<dbReference type="GO" id="GO:0009086">
    <property type="term" value="P:methionine biosynthetic process"/>
    <property type="evidence" value="ECO:0007669"/>
    <property type="project" value="UniProtKB-KW"/>
</dbReference>
<evidence type="ECO:0000256" key="6">
    <source>
        <dbReference type="ARBA" id="ARBA00022801"/>
    </source>
</evidence>
<gene>
    <name evidence="12" type="primary">folD</name>
    <name evidence="15" type="ORF">CUN60_08580</name>
</gene>
<dbReference type="FunFam" id="3.40.50.720:FF:000006">
    <property type="entry name" value="Bifunctional protein FolD"/>
    <property type="match status" value="1"/>
</dbReference>
<dbReference type="NCBIfam" id="NF008058">
    <property type="entry name" value="PRK10792.1"/>
    <property type="match status" value="1"/>
</dbReference>
<evidence type="ECO:0000256" key="10">
    <source>
        <dbReference type="ARBA" id="ARBA00023167"/>
    </source>
</evidence>
<dbReference type="EC" id="1.5.1.5" evidence="12"/>
<comment type="pathway">
    <text evidence="1 12">One-carbon metabolism; tetrahydrofolate interconversion.</text>
</comment>
<comment type="catalytic activity">
    <reaction evidence="12">
        <text>(6R)-5,10-methenyltetrahydrofolate + H2O = (6R)-10-formyltetrahydrofolate + H(+)</text>
        <dbReference type="Rhea" id="RHEA:23700"/>
        <dbReference type="ChEBI" id="CHEBI:15377"/>
        <dbReference type="ChEBI" id="CHEBI:15378"/>
        <dbReference type="ChEBI" id="CHEBI:57455"/>
        <dbReference type="ChEBI" id="CHEBI:195366"/>
        <dbReference type="EC" id="3.5.4.9"/>
    </reaction>
</comment>
<dbReference type="SUPFAM" id="SSF51735">
    <property type="entry name" value="NAD(P)-binding Rossmann-fold domains"/>
    <property type="match status" value="1"/>
</dbReference>
<name>A0A2I7N9N9_9NEIS</name>
<comment type="similarity">
    <text evidence="12">Belongs to the tetrahydrofolate dehydrogenase/cyclohydrolase family.</text>
</comment>
<dbReference type="HAMAP" id="MF_01576">
    <property type="entry name" value="THF_DHG_CYH"/>
    <property type="match status" value="1"/>
</dbReference>
<evidence type="ECO:0000256" key="3">
    <source>
        <dbReference type="ARBA" id="ARBA00022563"/>
    </source>
</evidence>
<dbReference type="PANTHER" id="PTHR48099:SF5">
    <property type="entry name" value="C-1-TETRAHYDROFOLATE SYNTHASE, CYTOPLASMIC"/>
    <property type="match status" value="1"/>
</dbReference>
<keyword evidence="11 12" id="KW-0511">Multifunctional enzyme</keyword>
<dbReference type="AlphaFoldDB" id="A0A2I7N9N9"/>
<comment type="catalytic activity">
    <reaction evidence="12">
        <text>(6R)-5,10-methylene-5,6,7,8-tetrahydrofolate + NADP(+) = (6R)-5,10-methenyltetrahydrofolate + NADPH</text>
        <dbReference type="Rhea" id="RHEA:22812"/>
        <dbReference type="ChEBI" id="CHEBI:15636"/>
        <dbReference type="ChEBI" id="CHEBI:57455"/>
        <dbReference type="ChEBI" id="CHEBI:57783"/>
        <dbReference type="ChEBI" id="CHEBI:58349"/>
        <dbReference type="EC" id="1.5.1.5"/>
    </reaction>
</comment>
<reference evidence="16" key="1">
    <citation type="submission" date="2017-11" db="EMBL/GenBank/DDBJ databases">
        <authorList>
            <person name="Chan K.G."/>
            <person name="Lee L.S."/>
        </authorList>
    </citation>
    <scope>NUCLEOTIDE SEQUENCE [LARGE SCALE GENOMIC DNA]</scope>
    <source>
        <strain evidence="16">DSM 100970</strain>
    </source>
</reference>
<dbReference type="GO" id="GO:0000105">
    <property type="term" value="P:L-histidine biosynthetic process"/>
    <property type="evidence" value="ECO:0007669"/>
    <property type="project" value="UniProtKB-KW"/>
</dbReference>
<keyword evidence="3 12" id="KW-0554">One-carbon metabolism</keyword>
<dbReference type="InterPro" id="IPR046346">
    <property type="entry name" value="Aminoacid_DH-like_N_sf"/>
</dbReference>
<dbReference type="GO" id="GO:0005829">
    <property type="term" value="C:cytosol"/>
    <property type="evidence" value="ECO:0007669"/>
    <property type="project" value="TreeGrafter"/>
</dbReference>
<dbReference type="OrthoDB" id="9803580at2"/>
<dbReference type="InterPro" id="IPR000672">
    <property type="entry name" value="THF_DH/CycHdrlase"/>
</dbReference>
<sequence>MYQSKIISGKELSSQILDAISEDVEDLQINQLRTPCLAVVLVGNDPASQVYVKNKKNACQKVGIKSLEFVLPESTTQEELSTLIKDLNADFMVDGILVQLPLPAHLDSKLVIDTILPNKDVDGFHRYNMGSLALRDPNICPCTPHGVMYMLDNIKVNYHGKHAVILGTSNIVGRPMALELMNRGTTVTMCNSKTRNVEEIIASADILVAAIGNPNFVQAEWLKPDAIVIDVGINRLNDGKLCGDVNFNDALPKVKYITPVPGGVGPMTIAMLLKNTMRCYKLNTSKENLHV</sequence>
<dbReference type="Gene3D" id="3.40.50.10860">
    <property type="entry name" value="Leucine Dehydrogenase, chain A, domain 1"/>
    <property type="match status" value="1"/>
</dbReference>
<dbReference type="InterPro" id="IPR020630">
    <property type="entry name" value="THF_DH/CycHdrlase_cat_dom"/>
</dbReference>
<dbReference type="PROSITE" id="PS00767">
    <property type="entry name" value="THF_DHG_CYH_2"/>
    <property type="match status" value="1"/>
</dbReference>
<dbReference type="Pfam" id="PF02882">
    <property type="entry name" value="THF_DHG_CYH_C"/>
    <property type="match status" value="1"/>
</dbReference>
<dbReference type="GO" id="GO:0006164">
    <property type="term" value="P:purine nucleotide biosynthetic process"/>
    <property type="evidence" value="ECO:0007669"/>
    <property type="project" value="UniProtKB-KW"/>
</dbReference>
<evidence type="ECO:0000256" key="8">
    <source>
        <dbReference type="ARBA" id="ARBA00023002"/>
    </source>
</evidence>
<evidence type="ECO:0000259" key="14">
    <source>
        <dbReference type="Pfam" id="PF02882"/>
    </source>
</evidence>
<dbReference type="UniPathway" id="UPA00193"/>
<evidence type="ECO:0000256" key="5">
    <source>
        <dbReference type="ARBA" id="ARBA00022755"/>
    </source>
</evidence>
<dbReference type="EMBL" id="CP024847">
    <property type="protein sequence ID" value="AUR53177.1"/>
    <property type="molecule type" value="Genomic_DNA"/>
</dbReference>
<evidence type="ECO:0000313" key="15">
    <source>
        <dbReference type="EMBL" id="AUR53177.1"/>
    </source>
</evidence>
<comment type="function">
    <text evidence="12">Catalyzes the oxidation of 5,10-methylenetetrahydrofolate to 5,10-methenyltetrahydrofolate and then the hydrolysis of 5,10-methenyltetrahydrofolate to 10-formyltetrahydrofolate.</text>
</comment>
<evidence type="ECO:0000256" key="11">
    <source>
        <dbReference type="ARBA" id="ARBA00023268"/>
    </source>
</evidence>
<keyword evidence="4 12" id="KW-0028">Amino-acid biosynthesis</keyword>
<evidence type="ECO:0000313" key="16">
    <source>
        <dbReference type="Proteomes" id="UP000236655"/>
    </source>
</evidence>
<dbReference type="KEGG" id="nba:CUN60_08580"/>
<comment type="subunit">
    <text evidence="2 12">Homodimer.</text>
</comment>
<feature type="binding site" evidence="12">
    <location>
        <begin position="167"/>
        <end position="169"/>
    </location>
    <ligand>
        <name>NADP(+)</name>
        <dbReference type="ChEBI" id="CHEBI:58349"/>
    </ligand>
</feature>
<keyword evidence="7 12" id="KW-0521">NADP</keyword>
<keyword evidence="9 12" id="KW-0368">Histidine biosynthesis</keyword>
<evidence type="ECO:0000256" key="1">
    <source>
        <dbReference type="ARBA" id="ARBA00004777"/>
    </source>
</evidence>
<dbReference type="RefSeq" id="WP_102952463.1">
    <property type="nucleotide sequence ID" value="NZ_CP024847.1"/>
</dbReference>
<protein>
    <recommendedName>
        <fullName evidence="12">Bifunctional protein FolD</fullName>
    </recommendedName>
    <domain>
        <recommendedName>
            <fullName evidence="12">Methylenetetrahydrofolate dehydrogenase</fullName>
            <ecNumber evidence="12">1.5.1.5</ecNumber>
        </recommendedName>
    </domain>
    <domain>
        <recommendedName>
            <fullName evidence="12">Methenyltetrahydrofolate cyclohydrolase</fullName>
            <ecNumber evidence="12">3.5.4.9</ecNumber>
        </recommendedName>
    </domain>
</protein>
<feature type="domain" description="Tetrahydrofolate dehydrogenase/cyclohydrolase NAD(P)-binding" evidence="14">
    <location>
        <begin position="141"/>
        <end position="282"/>
    </location>
</feature>
<dbReference type="GO" id="GO:0035999">
    <property type="term" value="P:tetrahydrofolate interconversion"/>
    <property type="evidence" value="ECO:0007669"/>
    <property type="project" value="UniProtKB-UniRule"/>
</dbReference>
<comment type="caution">
    <text evidence="12">Lacks conserved residue(s) required for the propagation of feature annotation.</text>
</comment>
<dbReference type="GO" id="GO:0004488">
    <property type="term" value="F:methylenetetrahydrofolate dehydrogenase (NADP+) activity"/>
    <property type="evidence" value="ECO:0007669"/>
    <property type="project" value="UniProtKB-UniRule"/>
</dbReference>
<feature type="binding site" evidence="12">
    <location>
        <position position="233"/>
    </location>
    <ligand>
        <name>NADP(+)</name>
        <dbReference type="ChEBI" id="CHEBI:58349"/>
    </ligand>
</feature>
<evidence type="ECO:0000256" key="4">
    <source>
        <dbReference type="ARBA" id="ARBA00022605"/>
    </source>
</evidence>
<feature type="domain" description="Tetrahydrofolate dehydrogenase/cyclohydrolase catalytic" evidence="13">
    <location>
        <begin position="7"/>
        <end position="122"/>
    </location>
</feature>
<dbReference type="EC" id="3.5.4.9" evidence="12"/>
<evidence type="ECO:0000256" key="7">
    <source>
        <dbReference type="ARBA" id="ARBA00022857"/>
    </source>
</evidence>
<proteinExistence type="inferred from homology"/>
<accession>A0A2I7N9N9</accession>
<keyword evidence="10 12" id="KW-0486">Methionine biosynthesis</keyword>
<dbReference type="InterPro" id="IPR020867">
    <property type="entry name" value="THF_DH/CycHdrlase_CS"/>
</dbReference>
<evidence type="ECO:0000256" key="9">
    <source>
        <dbReference type="ARBA" id="ARBA00023102"/>
    </source>
</evidence>
<dbReference type="NCBIfam" id="NF010783">
    <property type="entry name" value="PRK14186.1"/>
    <property type="match status" value="1"/>
</dbReference>
<dbReference type="CDD" id="cd01080">
    <property type="entry name" value="NAD_bind_m-THF_DH_Cyclohyd"/>
    <property type="match status" value="1"/>
</dbReference>
<dbReference type="Gene3D" id="3.40.50.720">
    <property type="entry name" value="NAD(P)-binding Rossmann-like Domain"/>
    <property type="match status" value="1"/>
</dbReference>
<keyword evidence="16" id="KW-1185">Reference proteome</keyword>
<dbReference type="InterPro" id="IPR020631">
    <property type="entry name" value="THF_DH/CycHdrlase_NAD-bd_dom"/>
</dbReference>
<evidence type="ECO:0000259" key="13">
    <source>
        <dbReference type="Pfam" id="PF00763"/>
    </source>
</evidence>
<evidence type="ECO:0000256" key="2">
    <source>
        <dbReference type="ARBA" id="ARBA00011738"/>
    </source>
</evidence>
<dbReference type="Proteomes" id="UP000236655">
    <property type="component" value="Chromosome"/>
</dbReference>
<keyword evidence="8 12" id="KW-0560">Oxidoreductase</keyword>
<dbReference type="GO" id="GO:0004477">
    <property type="term" value="F:methenyltetrahydrofolate cyclohydrolase activity"/>
    <property type="evidence" value="ECO:0007669"/>
    <property type="project" value="UniProtKB-UniRule"/>
</dbReference>
<dbReference type="InterPro" id="IPR036291">
    <property type="entry name" value="NAD(P)-bd_dom_sf"/>
</dbReference>
<dbReference type="PRINTS" id="PR00085">
    <property type="entry name" value="THFDHDRGNASE"/>
</dbReference>
<keyword evidence="5 12" id="KW-0658">Purine biosynthesis</keyword>
<dbReference type="PANTHER" id="PTHR48099">
    <property type="entry name" value="C-1-TETRAHYDROFOLATE SYNTHASE, CYTOPLASMIC-RELATED"/>
    <property type="match status" value="1"/>
</dbReference>
<dbReference type="FunFam" id="3.40.50.10860:FF:000005">
    <property type="entry name" value="C-1-tetrahydrofolate synthase, cytoplasmic, putative"/>
    <property type="match status" value="1"/>
</dbReference>
<dbReference type="SUPFAM" id="SSF53223">
    <property type="entry name" value="Aminoacid dehydrogenase-like, N-terminal domain"/>
    <property type="match status" value="1"/>
</dbReference>
<organism evidence="15 16">
    <name type="scientific">Aquella oligotrophica</name>
    <dbReference type="NCBI Taxonomy" id="2067065"/>
    <lineage>
        <taxon>Bacteria</taxon>
        <taxon>Pseudomonadati</taxon>
        <taxon>Pseudomonadota</taxon>
        <taxon>Betaproteobacteria</taxon>
        <taxon>Neisseriales</taxon>
        <taxon>Neisseriaceae</taxon>
        <taxon>Aquella</taxon>
    </lineage>
</organism>
<keyword evidence="6 12" id="KW-0378">Hydrolase</keyword>